<reference evidence="2 3" key="2">
    <citation type="submission" date="2008-10" db="EMBL/GenBank/DDBJ databases">
        <authorList>
            <person name="Fulton L."/>
            <person name="Clifton S."/>
            <person name="Fulton B."/>
            <person name="Xu J."/>
            <person name="Minx P."/>
            <person name="Pepin K.H."/>
            <person name="Johnson M."/>
            <person name="Bhonagiri V."/>
            <person name="Nash W.E."/>
            <person name="Mardis E.R."/>
            <person name="Wilson R.K."/>
        </authorList>
    </citation>
    <scope>NUCLEOTIDE SEQUENCE [LARGE SCALE GENOMIC DNA]</scope>
    <source>
        <strain evidence="2 3">DSM 30120</strain>
    </source>
</reference>
<keyword evidence="1" id="KW-0812">Transmembrane</keyword>
<evidence type="ECO:0000256" key="1">
    <source>
        <dbReference type="SAM" id="Phobius"/>
    </source>
</evidence>
<comment type="caution">
    <text evidence="2">The sequence shown here is derived from an EMBL/GenBank/DDBJ whole genome shotgun (WGS) entry which is preliminary data.</text>
</comment>
<sequence length="45" mass="4801">MSALSVEFMAQPFVCHGKVATAGGCLSALYLVGWLIDFSLHQGLM</sequence>
<name>B6XEM6_9GAMM</name>
<keyword evidence="1" id="KW-1133">Transmembrane helix</keyword>
<gene>
    <name evidence="2" type="ORF">PROVALCAL_01807</name>
</gene>
<feature type="transmembrane region" description="Helical" evidence="1">
    <location>
        <begin position="20"/>
        <end position="40"/>
    </location>
</feature>
<evidence type="ECO:0000313" key="3">
    <source>
        <dbReference type="Proteomes" id="UP000003729"/>
    </source>
</evidence>
<dbReference type="EMBL" id="ABXW01000046">
    <property type="protein sequence ID" value="EEB45964.1"/>
    <property type="molecule type" value="Genomic_DNA"/>
</dbReference>
<evidence type="ECO:0000313" key="2">
    <source>
        <dbReference type="EMBL" id="EEB45964.1"/>
    </source>
</evidence>
<accession>B6XEM6</accession>
<dbReference type="Proteomes" id="UP000003729">
    <property type="component" value="Unassembled WGS sequence"/>
</dbReference>
<proteinExistence type="predicted"/>
<protein>
    <submittedName>
        <fullName evidence="2">Uncharacterized protein</fullName>
    </submittedName>
</protein>
<keyword evidence="1" id="KW-0472">Membrane</keyword>
<organism evidence="2 3">
    <name type="scientific">Providencia alcalifaciens DSM 30120</name>
    <dbReference type="NCBI Taxonomy" id="520999"/>
    <lineage>
        <taxon>Bacteria</taxon>
        <taxon>Pseudomonadati</taxon>
        <taxon>Pseudomonadota</taxon>
        <taxon>Gammaproteobacteria</taxon>
        <taxon>Enterobacterales</taxon>
        <taxon>Morganellaceae</taxon>
        <taxon>Providencia</taxon>
    </lineage>
</organism>
<dbReference type="AlphaFoldDB" id="B6XEM6"/>
<reference evidence="2 3" key="1">
    <citation type="submission" date="2008-10" db="EMBL/GenBank/DDBJ databases">
        <title>Draft genome sequence of Providencia alcalifaciens (DSM 30120).</title>
        <authorList>
            <person name="Sudarsanam P."/>
            <person name="Ley R."/>
            <person name="Guruge J."/>
            <person name="Turnbaugh P.J."/>
            <person name="Mahowald M."/>
            <person name="Liep D."/>
            <person name="Gordon J."/>
        </authorList>
    </citation>
    <scope>NUCLEOTIDE SEQUENCE [LARGE SCALE GENOMIC DNA]</scope>
    <source>
        <strain evidence="2 3">DSM 30120</strain>
    </source>
</reference>